<comment type="caution">
    <text evidence="1">The sequence shown here is derived from an EMBL/GenBank/DDBJ whole genome shotgun (WGS) entry which is preliminary data.</text>
</comment>
<organism evidence="1 2">
    <name type="scientific">Candidatus Protochlamydia amoebophila</name>
    <dbReference type="NCBI Taxonomy" id="362787"/>
    <lineage>
        <taxon>Bacteria</taxon>
        <taxon>Pseudomonadati</taxon>
        <taxon>Chlamydiota</taxon>
        <taxon>Chlamydiia</taxon>
        <taxon>Parachlamydiales</taxon>
        <taxon>Parachlamydiaceae</taxon>
        <taxon>Candidatus Protochlamydia</taxon>
    </lineage>
</organism>
<protein>
    <submittedName>
        <fullName evidence="1">Uncharacterized protein</fullName>
    </submittedName>
</protein>
<dbReference type="EMBL" id="JSAN01000058">
    <property type="protein sequence ID" value="KIC72280.1"/>
    <property type="molecule type" value="Genomic_DNA"/>
</dbReference>
<accession>A0A0C1JLX8</accession>
<sequence>MLKDRTLGSNEIFETFANRTIEKATEFGMDCIVFQAWLDVGVLSTTSDNMEYEENLKKTNFRLLNIVLMAFKKMFNFDFF</sequence>
<dbReference type="PATRIC" id="fig|362787.3.peg.886"/>
<evidence type="ECO:0000313" key="2">
    <source>
        <dbReference type="Proteomes" id="UP000031465"/>
    </source>
</evidence>
<reference evidence="1 2" key="1">
    <citation type="journal article" date="2014" name="Mol. Biol. Evol.">
        <title>Massive expansion of Ubiquitination-related gene families within the Chlamydiae.</title>
        <authorList>
            <person name="Domman D."/>
            <person name="Collingro A."/>
            <person name="Lagkouvardos I."/>
            <person name="Gehre L."/>
            <person name="Weinmaier T."/>
            <person name="Rattei T."/>
            <person name="Subtil A."/>
            <person name="Horn M."/>
        </authorList>
    </citation>
    <scope>NUCLEOTIDE SEQUENCE [LARGE SCALE GENOMIC DNA]</scope>
    <source>
        <strain evidence="1 2">EI2</strain>
    </source>
</reference>
<name>A0A0C1JLX8_9BACT</name>
<dbReference type="AlphaFoldDB" id="A0A0C1JLX8"/>
<dbReference type="RefSeq" id="WP_039357807.1">
    <property type="nucleotide sequence ID" value="NZ_JSAN01000058.1"/>
</dbReference>
<dbReference type="Proteomes" id="UP000031465">
    <property type="component" value="Unassembled WGS sequence"/>
</dbReference>
<gene>
    <name evidence="1" type="ORF">DB44_CL00020</name>
</gene>
<proteinExistence type="predicted"/>
<evidence type="ECO:0000313" key="1">
    <source>
        <dbReference type="EMBL" id="KIC72280.1"/>
    </source>
</evidence>